<protein>
    <submittedName>
        <fullName evidence="1">DNA-binding protein</fullName>
    </submittedName>
</protein>
<dbReference type="AlphaFoldDB" id="A0A849C7H6"/>
<proteinExistence type="predicted"/>
<sequence>MCELATPAETAKYLRTTVGKLANDRYLGVGPRYMKYGRSVLYPWDALRAFIDENTADSL</sequence>
<evidence type="ECO:0000313" key="1">
    <source>
        <dbReference type="EMBL" id="NNH70839.1"/>
    </source>
</evidence>
<name>A0A849C7H6_9NOCA</name>
<reference evidence="1 2" key="1">
    <citation type="submission" date="2020-05" db="EMBL/GenBank/DDBJ databases">
        <title>MicrobeNet Type strains.</title>
        <authorList>
            <person name="Nicholson A.C."/>
        </authorList>
    </citation>
    <scope>NUCLEOTIDE SEQUENCE [LARGE SCALE GENOMIC DNA]</scope>
    <source>
        <strain evidence="1 2">JCM 3224</strain>
    </source>
</reference>
<gene>
    <name evidence="1" type="ORF">HLB23_13350</name>
</gene>
<comment type="caution">
    <text evidence="1">The sequence shown here is derived from an EMBL/GenBank/DDBJ whole genome shotgun (WGS) entry which is preliminary data.</text>
</comment>
<keyword evidence="2" id="KW-1185">Reference proteome</keyword>
<organism evidence="1 2">
    <name type="scientific">Nocardia uniformis</name>
    <dbReference type="NCBI Taxonomy" id="53432"/>
    <lineage>
        <taxon>Bacteria</taxon>
        <taxon>Bacillati</taxon>
        <taxon>Actinomycetota</taxon>
        <taxon>Actinomycetes</taxon>
        <taxon>Mycobacteriales</taxon>
        <taxon>Nocardiaceae</taxon>
        <taxon>Nocardia</taxon>
    </lineage>
</organism>
<dbReference type="GO" id="GO:0003677">
    <property type="term" value="F:DNA binding"/>
    <property type="evidence" value="ECO:0007669"/>
    <property type="project" value="UniProtKB-KW"/>
</dbReference>
<evidence type="ECO:0000313" key="2">
    <source>
        <dbReference type="Proteomes" id="UP000586827"/>
    </source>
</evidence>
<keyword evidence="1" id="KW-0238">DNA-binding</keyword>
<dbReference type="EMBL" id="JABELX010000004">
    <property type="protein sequence ID" value="NNH70839.1"/>
    <property type="molecule type" value="Genomic_DNA"/>
</dbReference>
<dbReference type="Proteomes" id="UP000586827">
    <property type="component" value="Unassembled WGS sequence"/>
</dbReference>
<accession>A0A849C7H6</accession>